<accession>A0ABV3VLH2</accession>
<dbReference type="Proteomes" id="UP001558474">
    <property type="component" value="Unassembled WGS sequence"/>
</dbReference>
<sequence>MIRPLAAGVGIGLSIFAAAFAAFYYGIWPISVILDQDPNHPV</sequence>
<name>A0ABV3VLH2_9MYCO</name>
<dbReference type="EMBL" id="JBDLOU010000058">
    <property type="protein sequence ID" value="MEX3741110.1"/>
    <property type="molecule type" value="Genomic_DNA"/>
</dbReference>
<gene>
    <name evidence="1" type="ORF">ABFW12_23050</name>
</gene>
<organism evidence="1 2">
    <name type="scientific">Mycolicibacterium porcinum</name>
    <dbReference type="NCBI Taxonomy" id="39693"/>
    <lineage>
        <taxon>Bacteria</taxon>
        <taxon>Bacillati</taxon>
        <taxon>Actinomycetota</taxon>
        <taxon>Actinomycetes</taxon>
        <taxon>Mycobacteriales</taxon>
        <taxon>Mycobacteriaceae</taxon>
        <taxon>Mycolicibacterium</taxon>
    </lineage>
</organism>
<proteinExistence type="predicted"/>
<evidence type="ECO:0000313" key="1">
    <source>
        <dbReference type="EMBL" id="MEX3741110.1"/>
    </source>
</evidence>
<dbReference type="RefSeq" id="WP_368573809.1">
    <property type="nucleotide sequence ID" value="NZ_JBDLOU010000058.1"/>
</dbReference>
<reference evidence="1 2" key="1">
    <citation type="submission" date="2024-04" db="EMBL/GenBank/DDBJ databases">
        <title>Genomic Markers of Mycobacteria.</title>
        <authorList>
            <person name="Soliman M.S."/>
            <person name="Elkholy A."/>
            <person name="Soliman N.S."/>
            <person name="Abbas A."/>
            <person name="Khayrat S."/>
            <person name="Shawky S."/>
        </authorList>
    </citation>
    <scope>NUCLEOTIDE SEQUENCE [LARGE SCALE GENOMIC DNA]</scope>
    <source>
        <strain evidence="1 2">Egy-CU-AM5</strain>
    </source>
</reference>
<evidence type="ECO:0000313" key="2">
    <source>
        <dbReference type="Proteomes" id="UP001558474"/>
    </source>
</evidence>
<keyword evidence="2" id="KW-1185">Reference proteome</keyword>
<protein>
    <recommendedName>
        <fullName evidence="3">DUF2613 domain-containing protein</fullName>
    </recommendedName>
</protein>
<evidence type="ECO:0008006" key="3">
    <source>
        <dbReference type="Google" id="ProtNLM"/>
    </source>
</evidence>
<comment type="caution">
    <text evidence="1">The sequence shown here is derived from an EMBL/GenBank/DDBJ whole genome shotgun (WGS) entry which is preliminary data.</text>
</comment>